<dbReference type="InterPro" id="IPR002656">
    <property type="entry name" value="Acyl_transf_3_dom"/>
</dbReference>
<feature type="transmembrane region" description="Helical" evidence="2">
    <location>
        <begin position="296"/>
        <end position="319"/>
    </location>
</feature>
<feature type="transmembrane region" description="Helical" evidence="2">
    <location>
        <begin position="127"/>
        <end position="149"/>
    </location>
</feature>
<feature type="transmembrane region" description="Helical" evidence="2">
    <location>
        <begin position="189"/>
        <end position="209"/>
    </location>
</feature>
<evidence type="ECO:0000313" key="5">
    <source>
        <dbReference type="Proteomes" id="UP001302249"/>
    </source>
</evidence>
<dbReference type="EC" id="2.3.-.-" evidence="4"/>
<proteinExistence type="predicted"/>
<keyword evidence="2" id="KW-0812">Transmembrane</keyword>
<dbReference type="GO" id="GO:0016746">
    <property type="term" value="F:acyltransferase activity"/>
    <property type="evidence" value="ECO:0007669"/>
    <property type="project" value="UniProtKB-KW"/>
</dbReference>
<name>A0ABZ0B800_9SPHN</name>
<reference evidence="4 5" key="1">
    <citation type="submission" date="2023-09" db="EMBL/GenBank/DDBJ databases">
        <authorList>
            <person name="Rey-Velasco X."/>
        </authorList>
    </citation>
    <scope>NUCLEOTIDE SEQUENCE [LARGE SCALE GENOMIC DNA]</scope>
    <source>
        <strain evidence="4 5">W311</strain>
    </source>
</reference>
<feature type="transmembrane region" description="Helical" evidence="2">
    <location>
        <begin position="366"/>
        <end position="387"/>
    </location>
</feature>
<evidence type="ECO:0000313" key="4">
    <source>
        <dbReference type="EMBL" id="WNO53519.1"/>
    </source>
</evidence>
<evidence type="ECO:0000259" key="3">
    <source>
        <dbReference type="Pfam" id="PF01757"/>
    </source>
</evidence>
<gene>
    <name evidence="4" type="ORF">RPR59_13910</name>
</gene>
<feature type="domain" description="Acyltransferase 3" evidence="3">
    <location>
        <begin position="48"/>
        <end position="380"/>
    </location>
</feature>
<feature type="transmembrane region" description="Helical" evidence="2">
    <location>
        <begin position="271"/>
        <end position="290"/>
    </location>
</feature>
<dbReference type="PANTHER" id="PTHR23028:SF53">
    <property type="entry name" value="ACYL_TRANSF_3 DOMAIN-CONTAINING PROTEIN"/>
    <property type="match status" value="1"/>
</dbReference>
<accession>A0ABZ0B800</accession>
<evidence type="ECO:0000256" key="2">
    <source>
        <dbReference type="SAM" id="Phobius"/>
    </source>
</evidence>
<feature type="transmembrane region" description="Helical" evidence="2">
    <location>
        <begin position="216"/>
        <end position="233"/>
    </location>
</feature>
<evidence type="ECO:0000256" key="1">
    <source>
        <dbReference type="SAM" id="MobiDB-lite"/>
    </source>
</evidence>
<feature type="transmembrane region" description="Helical" evidence="2">
    <location>
        <begin position="48"/>
        <end position="68"/>
    </location>
</feature>
<dbReference type="Pfam" id="PF01757">
    <property type="entry name" value="Acyl_transf_3"/>
    <property type="match status" value="1"/>
</dbReference>
<keyword evidence="2" id="KW-0472">Membrane</keyword>
<dbReference type="EMBL" id="CP135076">
    <property type="protein sequence ID" value="WNO53519.1"/>
    <property type="molecule type" value="Genomic_DNA"/>
</dbReference>
<feature type="transmembrane region" description="Helical" evidence="2">
    <location>
        <begin position="239"/>
        <end position="259"/>
    </location>
</feature>
<feature type="transmembrane region" description="Helical" evidence="2">
    <location>
        <begin position="331"/>
        <end position="350"/>
    </location>
</feature>
<dbReference type="Proteomes" id="UP001302249">
    <property type="component" value="Chromosome"/>
</dbReference>
<keyword evidence="4" id="KW-0012">Acyltransferase</keyword>
<protein>
    <submittedName>
        <fullName evidence="4">Acyltransferase</fullName>
        <ecNumber evidence="4">2.3.-.-</ecNumber>
    </submittedName>
</protein>
<dbReference type="PANTHER" id="PTHR23028">
    <property type="entry name" value="ACETYLTRANSFERASE"/>
    <property type="match status" value="1"/>
</dbReference>
<feature type="compositionally biased region" description="Basic and acidic residues" evidence="1">
    <location>
        <begin position="12"/>
        <end position="21"/>
    </location>
</feature>
<feature type="transmembrane region" description="Helical" evidence="2">
    <location>
        <begin position="88"/>
        <end position="106"/>
    </location>
</feature>
<dbReference type="InterPro" id="IPR050879">
    <property type="entry name" value="Acyltransferase_3"/>
</dbReference>
<organism evidence="4 5">
    <name type="scientific">Stakelama saccharophila</name>
    <dbReference type="NCBI Taxonomy" id="3075605"/>
    <lineage>
        <taxon>Bacteria</taxon>
        <taxon>Pseudomonadati</taxon>
        <taxon>Pseudomonadota</taxon>
        <taxon>Alphaproteobacteria</taxon>
        <taxon>Sphingomonadales</taxon>
        <taxon>Sphingomonadaceae</taxon>
        <taxon>Stakelama</taxon>
    </lineage>
</organism>
<keyword evidence="5" id="KW-1185">Reference proteome</keyword>
<keyword evidence="2" id="KW-1133">Transmembrane helix</keyword>
<feature type="region of interest" description="Disordered" evidence="1">
    <location>
        <begin position="1"/>
        <end position="22"/>
    </location>
</feature>
<keyword evidence="4" id="KW-0808">Transferase</keyword>
<dbReference type="RefSeq" id="WP_162848765.1">
    <property type="nucleotide sequence ID" value="NZ_CP135076.1"/>
</dbReference>
<sequence length="402" mass="43981">MSIMSGPTRETATGRHRDSVDRGIGLSDAGAVVHEAAGVKPYIHSHTALRGMAALFVFFYHFELIRAFRIPLGSAAPVIARGYAWVDLFFILSGFVIALTYQGFLASPSKTSVTAFAVARIARILPFHILALTYLAVLMIGTSFLGPLLGGGRFWKPLTTFDFRHFLEQLSLLQIWDAKAALSWNIPSWSISAEMHVYLIFPLLAFALARAPVRSIVVLCVTSVSIYLAILHAKPSLDILTPFALLRCFAGFALGVVLYRAHERRPLRARPWMGLTQCGALILIAAIFLSGFHDVFLIPAFATLIYASASDAGPIGAIARTRAAQRLGTMSYALYLLNFPVLMTAELLWPQLSGLTGSHPANTAKLVWAVVLTAIILALAALSHDYVEQPMRRMIVRKFTPS</sequence>